<evidence type="ECO:0000256" key="6">
    <source>
        <dbReference type="HAMAP-Rule" id="MF_01885"/>
    </source>
</evidence>
<dbReference type="PANTHER" id="PTHR42971:SF1">
    <property type="entry name" value="TRNA (CYTIDINE(34)-2'-O)-METHYLTRANSFERASE"/>
    <property type="match status" value="1"/>
</dbReference>
<evidence type="ECO:0000256" key="7">
    <source>
        <dbReference type="PIRSR" id="PIRSR029256-1"/>
    </source>
</evidence>
<dbReference type="InterPro" id="IPR029026">
    <property type="entry name" value="tRNA_m1G_MTases_N"/>
</dbReference>
<evidence type="ECO:0000259" key="8">
    <source>
        <dbReference type="Pfam" id="PF00588"/>
    </source>
</evidence>
<accession>A0A9D9DJ18</accession>
<dbReference type="Proteomes" id="UP000823613">
    <property type="component" value="Unassembled WGS sequence"/>
</dbReference>
<protein>
    <recommendedName>
        <fullName evidence="6">Putative tRNA (cytidine(34)-2'-O)-methyltransferase</fullName>
        <ecNumber evidence="6">2.1.1.207</ecNumber>
    </recommendedName>
    <alternativeName>
        <fullName evidence="6">tRNA (cytidine/uridine-2'-O-)-methyltransferase</fullName>
    </alternativeName>
</protein>
<feature type="binding site" evidence="6 7">
    <location>
        <position position="132"/>
    </location>
    <ligand>
        <name>S-adenosyl-L-methionine</name>
        <dbReference type="ChEBI" id="CHEBI:59789"/>
    </ligand>
</feature>
<feature type="domain" description="tRNA/rRNA methyltransferase SpoU type" evidence="8">
    <location>
        <begin position="3"/>
        <end position="144"/>
    </location>
</feature>
<keyword evidence="2 6" id="KW-0489">Methyltransferase</keyword>
<evidence type="ECO:0000313" key="10">
    <source>
        <dbReference type="Proteomes" id="UP000823613"/>
    </source>
</evidence>
<comment type="catalytic activity">
    <reaction evidence="6">
        <text>5-carboxymethylaminomethyluridine(34) in tRNA(Leu) + S-adenosyl-L-methionine = 5-carboxymethylaminomethyl-2'-O-methyluridine(34) in tRNA(Leu) + S-adenosyl-L-homocysteine + H(+)</text>
        <dbReference type="Rhea" id="RHEA:43088"/>
        <dbReference type="Rhea" id="RHEA-COMP:10333"/>
        <dbReference type="Rhea" id="RHEA-COMP:10334"/>
        <dbReference type="ChEBI" id="CHEBI:15378"/>
        <dbReference type="ChEBI" id="CHEBI:57856"/>
        <dbReference type="ChEBI" id="CHEBI:59789"/>
        <dbReference type="ChEBI" id="CHEBI:74508"/>
        <dbReference type="ChEBI" id="CHEBI:74511"/>
        <dbReference type="EC" id="2.1.1.207"/>
    </reaction>
</comment>
<dbReference type="HAMAP" id="MF_01885">
    <property type="entry name" value="tRNA_methyltr_TrmL"/>
    <property type="match status" value="1"/>
</dbReference>
<evidence type="ECO:0000256" key="3">
    <source>
        <dbReference type="ARBA" id="ARBA00022679"/>
    </source>
</evidence>
<gene>
    <name evidence="9" type="ORF">IAC58_04595</name>
</gene>
<evidence type="ECO:0000256" key="4">
    <source>
        <dbReference type="ARBA" id="ARBA00022691"/>
    </source>
</evidence>
<comment type="similarity">
    <text evidence="6">Belongs to the class IV-like SAM-binding methyltransferase superfamily. RNA methyltransferase TrmH family. TrmL subfamily.</text>
</comment>
<organism evidence="9 10">
    <name type="scientific">Candidatus Onthovivens merdipullorum</name>
    <dbReference type="NCBI Taxonomy" id="2840889"/>
    <lineage>
        <taxon>Bacteria</taxon>
        <taxon>Bacillati</taxon>
        <taxon>Bacillota</taxon>
        <taxon>Bacilli</taxon>
        <taxon>Bacillales</taxon>
        <taxon>Candidatus Onthovivens</taxon>
    </lineage>
</organism>
<dbReference type="EMBL" id="JADIMY010000089">
    <property type="protein sequence ID" value="MBO8427812.1"/>
    <property type="molecule type" value="Genomic_DNA"/>
</dbReference>
<dbReference type="GO" id="GO:0003723">
    <property type="term" value="F:RNA binding"/>
    <property type="evidence" value="ECO:0007669"/>
    <property type="project" value="InterPro"/>
</dbReference>
<dbReference type="PANTHER" id="PTHR42971">
    <property type="entry name" value="TRNA (CYTIDINE(34)-2'-O)-METHYLTRANSFERASE"/>
    <property type="match status" value="1"/>
</dbReference>
<feature type="binding site" evidence="6 7">
    <location>
        <position position="78"/>
    </location>
    <ligand>
        <name>S-adenosyl-L-methionine</name>
        <dbReference type="ChEBI" id="CHEBI:59789"/>
    </ligand>
</feature>
<reference evidence="9" key="2">
    <citation type="journal article" date="2021" name="PeerJ">
        <title>Extensive microbial diversity within the chicken gut microbiome revealed by metagenomics and culture.</title>
        <authorList>
            <person name="Gilroy R."/>
            <person name="Ravi A."/>
            <person name="Getino M."/>
            <person name="Pursley I."/>
            <person name="Horton D.L."/>
            <person name="Alikhan N.F."/>
            <person name="Baker D."/>
            <person name="Gharbi K."/>
            <person name="Hall N."/>
            <person name="Watson M."/>
            <person name="Adriaenssens E.M."/>
            <person name="Foster-Nyarko E."/>
            <person name="Jarju S."/>
            <person name="Secka A."/>
            <person name="Antonio M."/>
            <person name="Oren A."/>
            <person name="Chaudhuri R.R."/>
            <person name="La Ragione R."/>
            <person name="Hildebrand F."/>
            <person name="Pallen M.J."/>
        </authorList>
    </citation>
    <scope>NUCLEOTIDE SEQUENCE</scope>
    <source>
        <strain evidence="9">11159</strain>
    </source>
</reference>
<dbReference type="Gene3D" id="3.40.1280.10">
    <property type="match status" value="1"/>
</dbReference>
<dbReference type="PIRSF" id="PIRSF029256">
    <property type="entry name" value="SpoU_TrmH_prd"/>
    <property type="match status" value="1"/>
</dbReference>
<dbReference type="InterPro" id="IPR029028">
    <property type="entry name" value="Alpha/beta_knot_MTases"/>
</dbReference>
<dbReference type="GO" id="GO:0005737">
    <property type="term" value="C:cytoplasm"/>
    <property type="evidence" value="ECO:0007669"/>
    <property type="project" value="UniProtKB-SubCell"/>
</dbReference>
<comment type="catalytic activity">
    <reaction evidence="6">
        <text>cytidine(34) in tRNA + S-adenosyl-L-methionine = 2'-O-methylcytidine(34) in tRNA + S-adenosyl-L-homocysteine + H(+)</text>
        <dbReference type="Rhea" id="RHEA:43084"/>
        <dbReference type="Rhea" id="RHEA-COMP:10331"/>
        <dbReference type="Rhea" id="RHEA-COMP:10332"/>
        <dbReference type="ChEBI" id="CHEBI:15378"/>
        <dbReference type="ChEBI" id="CHEBI:57856"/>
        <dbReference type="ChEBI" id="CHEBI:59789"/>
        <dbReference type="ChEBI" id="CHEBI:74495"/>
        <dbReference type="ChEBI" id="CHEBI:82748"/>
        <dbReference type="EC" id="2.1.1.207"/>
    </reaction>
</comment>
<keyword evidence="1 6" id="KW-0963">Cytoplasm</keyword>
<dbReference type="SUPFAM" id="SSF75217">
    <property type="entry name" value="alpha/beta knot"/>
    <property type="match status" value="1"/>
</dbReference>
<dbReference type="GO" id="GO:0008757">
    <property type="term" value="F:S-adenosylmethionine-dependent methyltransferase activity"/>
    <property type="evidence" value="ECO:0007669"/>
    <property type="project" value="UniProtKB-UniRule"/>
</dbReference>
<name>A0A9D9DJ18_9BACL</name>
<comment type="subcellular location">
    <subcellularLocation>
        <location evidence="6">Cytoplasm</location>
    </subcellularLocation>
</comment>
<feature type="binding site" evidence="6 7">
    <location>
        <position position="124"/>
    </location>
    <ligand>
        <name>S-adenosyl-L-methionine</name>
        <dbReference type="ChEBI" id="CHEBI:59789"/>
    </ligand>
</feature>
<keyword evidence="5 6" id="KW-0819">tRNA processing</keyword>
<dbReference type="EC" id="2.1.1.207" evidence="6"/>
<evidence type="ECO:0000313" key="9">
    <source>
        <dbReference type="EMBL" id="MBO8427812.1"/>
    </source>
</evidence>
<feature type="binding site" evidence="6 7">
    <location>
        <position position="103"/>
    </location>
    <ligand>
        <name>S-adenosyl-L-methionine</name>
        <dbReference type="ChEBI" id="CHEBI:59789"/>
    </ligand>
</feature>
<keyword evidence="4 6" id="KW-0949">S-adenosyl-L-methionine</keyword>
<dbReference type="GO" id="GO:0002130">
    <property type="term" value="P:wobble position ribose methylation"/>
    <property type="evidence" value="ECO:0007669"/>
    <property type="project" value="TreeGrafter"/>
</dbReference>
<dbReference type="InterPro" id="IPR016914">
    <property type="entry name" value="TrmL"/>
</dbReference>
<evidence type="ECO:0000256" key="2">
    <source>
        <dbReference type="ARBA" id="ARBA00022603"/>
    </source>
</evidence>
<comment type="caution">
    <text evidence="9">The sequence shown here is derived from an EMBL/GenBank/DDBJ whole genome shotgun (WGS) entry which is preliminary data.</text>
</comment>
<dbReference type="GO" id="GO:0008175">
    <property type="term" value="F:tRNA methyltransferase activity"/>
    <property type="evidence" value="ECO:0007669"/>
    <property type="project" value="UniProtKB-UniRule"/>
</dbReference>
<keyword evidence="3 6" id="KW-0808">Transferase</keyword>
<comment type="function">
    <text evidence="6">Could methylate the ribose at the nucleotide 34 wobble position in tRNA.</text>
</comment>
<sequence>MNYIILFEPEKPSNVGNIMRTCVATNSKLIIVGNLSFDLNNKNLKRAGMDYVEQLDFTYYKSLDELFKFIDENKIYYVTRYSQNVYSEVNFKDIKEDTYLMFGKESSGIPKKLLKIHFDRTIRIPMTVNARSLNLSNSVAIVLFEVLRQKRFFGLSIKEEIKGEDYLNNF</sequence>
<reference evidence="9" key="1">
    <citation type="submission" date="2020-10" db="EMBL/GenBank/DDBJ databases">
        <authorList>
            <person name="Gilroy R."/>
        </authorList>
    </citation>
    <scope>NUCLEOTIDE SEQUENCE</scope>
    <source>
        <strain evidence="9">11159</strain>
    </source>
</reference>
<dbReference type="AlphaFoldDB" id="A0A9D9DJ18"/>
<evidence type="ECO:0000256" key="1">
    <source>
        <dbReference type="ARBA" id="ARBA00022490"/>
    </source>
</evidence>
<dbReference type="CDD" id="cd18094">
    <property type="entry name" value="SpoU-like_TrmL"/>
    <property type="match status" value="1"/>
</dbReference>
<dbReference type="Pfam" id="PF00588">
    <property type="entry name" value="SpoU_methylase"/>
    <property type="match status" value="1"/>
</dbReference>
<evidence type="ECO:0000256" key="5">
    <source>
        <dbReference type="ARBA" id="ARBA00022694"/>
    </source>
</evidence>
<proteinExistence type="inferred from homology"/>
<dbReference type="InterPro" id="IPR001537">
    <property type="entry name" value="SpoU_MeTrfase"/>
</dbReference>